<dbReference type="PROSITE" id="PS50928">
    <property type="entry name" value="ABC_TM1"/>
    <property type="match status" value="1"/>
</dbReference>
<evidence type="ECO:0000256" key="4">
    <source>
        <dbReference type="ARBA" id="ARBA00022475"/>
    </source>
</evidence>
<dbReference type="CDD" id="cd06261">
    <property type="entry name" value="TM_PBP2"/>
    <property type="match status" value="1"/>
</dbReference>
<accession>A0A1B0ZRM4</accession>
<keyword evidence="3" id="KW-0813">Transport</keyword>
<evidence type="ECO:0000313" key="12">
    <source>
        <dbReference type="Proteomes" id="UP000092565"/>
    </source>
</evidence>
<dbReference type="GO" id="GO:0055085">
    <property type="term" value="P:transmembrane transport"/>
    <property type="evidence" value="ECO:0007669"/>
    <property type="project" value="InterPro"/>
</dbReference>
<dbReference type="InterPro" id="IPR035906">
    <property type="entry name" value="MetI-like_sf"/>
</dbReference>
<comment type="subcellular location">
    <subcellularLocation>
        <location evidence="1">Cell membrane</location>
        <topology evidence="1">Multi-pass membrane protein</topology>
    </subcellularLocation>
</comment>
<evidence type="ECO:0000256" key="7">
    <source>
        <dbReference type="ARBA" id="ARBA00023136"/>
    </source>
</evidence>
<evidence type="ECO:0000256" key="5">
    <source>
        <dbReference type="ARBA" id="ARBA00022692"/>
    </source>
</evidence>
<organism evidence="10 12">
    <name type="scientific">Phaeobacter gallaeciensis</name>
    <dbReference type="NCBI Taxonomy" id="60890"/>
    <lineage>
        <taxon>Bacteria</taxon>
        <taxon>Pseudomonadati</taxon>
        <taxon>Pseudomonadota</taxon>
        <taxon>Alphaproteobacteria</taxon>
        <taxon>Rhodobacterales</taxon>
        <taxon>Roseobacteraceae</taxon>
        <taxon>Phaeobacter</taxon>
    </lineage>
</organism>
<dbReference type="PANTHER" id="PTHR42929:SF1">
    <property type="entry name" value="INNER MEMBRANE ABC TRANSPORTER PERMEASE PROTEIN YDCU-RELATED"/>
    <property type="match status" value="1"/>
</dbReference>
<dbReference type="Proteomes" id="UP001218364">
    <property type="component" value="Unassembled WGS sequence"/>
</dbReference>
<dbReference type="InterPro" id="IPR000515">
    <property type="entry name" value="MetI-like"/>
</dbReference>
<feature type="transmembrane region" description="Helical" evidence="8">
    <location>
        <begin position="210"/>
        <end position="231"/>
    </location>
</feature>
<dbReference type="PANTHER" id="PTHR42929">
    <property type="entry name" value="INNER MEMBRANE ABC TRANSPORTER PERMEASE PROTEIN YDCU-RELATED-RELATED"/>
    <property type="match status" value="1"/>
</dbReference>
<evidence type="ECO:0000256" key="1">
    <source>
        <dbReference type="ARBA" id="ARBA00004651"/>
    </source>
</evidence>
<feature type="transmembrane region" description="Helical" evidence="8">
    <location>
        <begin position="155"/>
        <end position="174"/>
    </location>
</feature>
<feature type="domain" description="ABC transmembrane type-1" evidence="9">
    <location>
        <begin position="69"/>
        <end position="274"/>
    </location>
</feature>
<dbReference type="OrthoDB" id="9807047at2"/>
<dbReference type="Proteomes" id="UP000092565">
    <property type="component" value="Chromosome"/>
</dbReference>
<evidence type="ECO:0000313" key="13">
    <source>
        <dbReference type="Proteomes" id="UP001218364"/>
    </source>
</evidence>
<feature type="transmembrane region" description="Helical" evidence="8">
    <location>
        <begin position="68"/>
        <end position="95"/>
    </location>
</feature>
<protein>
    <submittedName>
        <fullName evidence="10">ABC transporter permease</fullName>
    </submittedName>
</protein>
<keyword evidence="4" id="KW-1003">Cell membrane</keyword>
<keyword evidence="7 8" id="KW-0472">Membrane</keyword>
<feature type="transmembrane region" description="Helical" evidence="8">
    <location>
        <begin position="102"/>
        <end position="118"/>
    </location>
</feature>
<dbReference type="Gene3D" id="1.10.3720.10">
    <property type="entry name" value="MetI-like"/>
    <property type="match status" value="1"/>
</dbReference>
<feature type="transmembrane region" description="Helical" evidence="8">
    <location>
        <begin position="12"/>
        <end position="39"/>
    </location>
</feature>
<feature type="transmembrane region" description="Helical" evidence="8">
    <location>
        <begin position="251"/>
        <end position="274"/>
    </location>
</feature>
<keyword evidence="5 8" id="KW-0812">Transmembrane</keyword>
<evidence type="ECO:0000313" key="11">
    <source>
        <dbReference type="EMBL" id="MDE4168092.1"/>
    </source>
</evidence>
<dbReference type="PATRIC" id="fig|60890.4.peg.1871"/>
<reference evidence="10 12" key="1">
    <citation type="submission" date="2016-04" db="EMBL/GenBank/DDBJ databases">
        <authorList>
            <person name="Evans L.H."/>
            <person name="Alamgir A."/>
            <person name="Owens N."/>
            <person name="Weber N.D."/>
            <person name="Virtaneva K."/>
            <person name="Barbian K."/>
            <person name="Babar A."/>
            <person name="Rosenke K."/>
        </authorList>
    </citation>
    <scope>NUCLEOTIDE SEQUENCE [LARGE SCALE GENOMIC DNA]</scope>
    <source>
        <strain evidence="10 12">JL2886</strain>
    </source>
</reference>
<dbReference type="RefSeq" id="WP_065271743.1">
    <property type="nucleotide sequence ID" value="NZ_CP015124.1"/>
</dbReference>
<feature type="transmembrane region" description="Helical" evidence="8">
    <location>
        <begin position="124"/>
        <end position="143"/>
    </location>
</feature>
<evidence type="ECO:0000256" key="2">
    <source>
        <dbReference type="ARBA" id="ARBA00007069"/>
    </source>
</evidence>
<keyword evidence="12" id="KW-1185">Reference proteome</keyword>
<dbReference type="EMBL" id="JARCJK010000019">
    <property type="protein sequence ID" value="MDE4168092.1"/>
    <property type="molecule type" value="Genomic_DNA"/>
</dbReference>
<reference evidence="11 13" key="2">
    <citation type="submission" date="2023-02" db="EMBL/GenBank/DDBJ databases">
        <title>Population genomics of bacteria associated with diatom.</title>
        <authorList>
            <person name="Xie J."/>
            <person name="Wang H."/>
        </authorList>
    </citation>
    <scope>NUCLEOTIDE SEQUENCE [LARGE SCALE GENOMIC DNA]</scope>
    <source>
        <strain evidence="11 13">PT47_8</strain>
    </source>
</reference>
<dbReference type="AlphaFoldDB" id="A0A1B0ZRM4"/>
<evidence type="ECO:0000259" key="9">
    <source>
        <dbReference type="PROSITE" id="PS50928"/>
    </source>
</evidence>
<evidence type="ECO:0000256" key="6">
    <source>
        <dbReference type="ARBA" id="ARBA00022989"/>
    </source>
</evidence>
<sequence>MSVEKREARQPWILLFPALSAVTLLLFVPLLFILVYSFWLRTATGADVAGFYLDNWQEALSDPFYRDILISTLRIAAITTVACALMGYPSAYFIARSQGNKAVLLLLLMLPFWISYIIRTMSWINILGVSGAFNSALLALGIIDEPIQMLYNEVTVILGLVHFLLPFMILNIFVSLDGIDTNLENAANSLGATRWQAFLQVTLPLSLPGLAAGGLLCFVLGAGTYITPLVLGGPRDAMFANLVFEAIITQLNWPLGSALSLMLLAVLGALVMIYNRYLGMAQLMKGLG</sequence>
<proteinExistence type="inferred from homology"/>
<name>A0A1B0ZRM4_9RHOB</name>
<evidence type="ECO:0000313" key="10">
    <source>
        <dbReference type="EMBL" id="ANP36826.1"/>
    </source>
</evidence>
<evidence type="ECO:0000256" key="8">
    <source>
        <dbReference type="SAM" id="Phobius"/>
    </source>
</evidence>
<keyword evidence="6 8" id="KW-1133">Transmembrane helix</keyword>
<gene>
    <name evidence="10" type="primary">potB</name>
    <name evidence="10" type="ORF">JL2886_01925</name>
    <name evidence="11" type="ORF">PXK24_20595</name>
</gene>
<dbReference type="GO" id="GO:0005886">
    <property type="term" value="C:plasma membrane"/>
    <property type="evidence" value="ECO:0007669"/>
    <property type="project" value="UniProtKB-SubCell"/>
</dbReference>
<dbReference type="EMBL" id="CP015124">
    <property type="protein sequence ID" value="ANP36826.1"/>
    <property type="molecule type" value="Genomic_DNA"/>
</dbReference>
<dbReference type="SUPFAM" id="SSF161098">
    <property type="entry name" value="MetI-like"/>
    <property type="match status" value="1"/>
</dbReference>
<evidence type="ECO:0000256" key="3">
    <source>
        <dbReference type="ARBA" id="ARBA00022448"/>
    </source>
</evidence>
<comment type="similarity">
    <text evidence="2">Belongs to the binding-protein-dependent transport system permease family. CysTW subfamily.</text>
</comment>